<accession>E3SNI5</accession>
<dbReference type="EMBL" id="GU071103">
    <property type="protein sequence ID" value="ADO99036.1"/>
    <property type="molecule type" value="Genomic_DNA"/>
</dbReference>
<organism evidence="1 2">
    <name type="scientific">Prochlorococcus phage P-SSM7</name>
    <dbReference type="NCBI Taxonomy" id="445688"/>
    <lineage>
        <taxon>Viruses</taxon>
        <taxon>Duplodnaviria</taxon>
        <taxon>Heunggongvirae</taxon>
        <taxon>Uroviricota</taxon>
        <taxon>Caudoviricetes</taxon>
        <taxon>Pantevenvirales</taxon>
        <taxon>Kyanoviridae</taxon>
        <taxon>Palaemonvirus</taxon>
        <taxon>Palaemonvirus pssm7</taxon>
    </lineage>
</organism>
<dbReference type="KEGG" id="vg:10329538"/>
<gene>
    <name evidence="1" type="ORF">PSSM7_067</name>
</gene>
<keyword evidence="2" id="KW-1185">Reference proteome</keyword>
<dbReference type="Pfam" id="PF24012">
    <property type="entry name" value="DUF7326"/>
    <property type="match status" value="1"/>
</dbReference>
<dbReference type="GeneID" id="10329538"/>
<sequence length="87" mass="10078">MALPNLTSLQWDELIEQYVDLCVDSMDTNDLVKFVRQTLIEDFEQIQSRHELIDDIRLTFDDETLDDLLESVTNPTVLDTNQTGGKF</sequence>
<reference evidence="1 2" key="1">
    <citation type="journal article" date="2010" name="Environ. Microbiol.">
        <title>Genomic analysis of oceanic cyanobacterial myoviruses compared with T4-like myoviruses from diverse hosts and environments.</title>
        <authorList>
            <person name="Sullivan M.B."/>
            <person name="Huang K.H."/>
            <person name="Ignacio-Espinoza J.C."/>
            <person name="Berlin A.M."/>
            <person name="Kelly L."/>
            <person name="Weigele P.R."/>
            <person name="DeFrancesco A.S."/>
            <person name="Kern S.E."/>
            <person name="Thompson L.R."/>
            <person name="Young S."/>
            <person name="Yandava C."/>
            <person name="Fu R."/>
            <person name="Krastins B."/>
            <person name="Chase M."/>
            <person name="Sarracino D."/>
            <person name="Osburne M.S."/>
            <person name="Henn M.R."/>
            <person name="Chisholm S.W."/>
        </authorList>
    </citation>
    <scope>NUCLEOTIDE SEQUENCE [LARGE SCALE GENOMIC DNA]</scope>
    <source>
        <strain evidence="1">NATL1A-15</strain>
    </source>
</reference>
<protein>
    <submittedName>
        <fullName evidence="1">Uncharacterized protein</fullName>
    </submittedName>
</protein>
<dbReference type="InterPro" id="IPR055750">
    <property type="entry name" value="DUF7326"/>
</dbReference>
<dbReference type="Proteomes" id="UP000006532">
    <property type="component" value="Segment"/>
</dbReference>
<evidence type="ECO:0000313" key="2">
    <source>
        <dbReference type="Proteomes" id="UP000006532"/>
    </source>
</evidence>
<dbReference type="RefSeq" id="YP_004324898.1">
    <property type="nucleotide sequence ID" value="NC_015290.1"/>
</dbReference>
<dbReference type="OrthoDB" id="2923at1198136"/>
<evidence type="ECO:0000313" key="1">
    <source>
        <dbReference type="EMBL" id="ADO99036.1"/>
    </source>
</evidence>
<name>E3SNI5_9CAUD</name>
<proteinExistence type="predicted"/>